<comment type="caution">
    <text evidence="1">The sequence shown here is derived from an EMBL/GenBank/DDBJ whole genome shotgun (WGS) entry which is preliminary data.</text>
</comment>
<keyword evidence="2" id="KW-1185">Reference proteome</keyword>
<name>A0ABV1UYI3_9ACTN</name>
<reference evidence="1 2" key="1">
    <citation type="submission" date="2024-06" db="EMBL/GenBank/DDBJ databases">
        <title>The Natural Products Discovery Center: Release of the First 8490 Sequenced Strains for Exploring Actinobacteria Biosynthetic Diversity.</title>
        <authorList>
            <person name="Kalkreuter E."/>
            <person name="Kautsar S.A."/>
            <person name="Yang D."/>
            <person name="Bader C.D."/>
            <person name="Teijaro C.N."/>
            <person name="Fluegel L."/>
            <person name="Davis C.M."/>
            <person name="Simpson J.R."/>
            <person name="Lauterbach L."/>
            <person name="Steele A.D."/>
            <person name="Gui C."/>
            <person name="Meng S."/>
            <person name="Li G."/>
            <person name="Viehrig K."/>
            <person name="Ye F."/>
            <person name="Su P."/>
            <person name="Kiefer A.F."/>
            <person name="Nichols A."/>
            <person name="Cepeda A.J."/>
            <person name="Yan W."/>
            <person name="Fan B."/>
            <person name="Jiang Y."/>
            <person name="Adhikari A."/>
            <person name="Zheng C.-J."/>
            <person name="Schuster L."/>
            <person name="Cowan T.M."/>
            <person name="Smanski M.J."/>
            <person name="Chevrette M.G."/>
            <person name="De Carvalho L.P.S."/>
            <person name="Shen B."/>
        </authorList>
    </citation>
    <scope>NUCLEOTIDE SEQUENCE [LARGE SCALE GENOMIC DNA]</scope>
    <source>
        <strain evidence="1 2">NPDC000837</strain>
    </source>
</reference>
<dbReference type="RefSeq" id="WP_351977245.1">
    <property type="nucleotide sequence ID" value="NZ_JBEPBX010000018.1"/>
</dbReference>
<organism evidence="1 2">
    <name type="scientific">Streptomyces xantholiticus</name>
    <dbReference type="NCBI Taxonomy" id="68285"/>
    <lineage>
        <taxon>Bacteria</taxon>
        <taxon>Bacillati</taxon>
        <taxon>Actinomycetota</taxon>
        <taxon>Actinomycetes</taxon>
        <taxon>Kitasatosporales</taxon>
        <taxon>Streptomycetaceae</taxon>
        <taxon>Streptomyces</taxon>
    </lineage>
</organism>
<dbReference type="EMBL" id="JBEPBX010000018">
    <property type="protein sequence ID" value="MER6615732.1"/>
    <property type="molecule type" value="Genomic_DNA"/>
</dbReference>
<accession>A0ABV1UYI3</accession>
<dbReference type="Proteomes" id="UP001445472">
    <property type="component" value="Unassembled WGS sequence"/>
</dbReference>
<protein>
    <submittedName>
        <fullName evidence="1">Uncharacterized protein</fullName>
    </submittedName>
</protein>
<evidence type="ECO:0000313" key="1">
    <source>
        <dbReference type="EMBL" id="MER6615732.1"/>
    </source>
</evidence>
<gene>
    <name evidence="1" type="ORF">ABT276_20690</name>
</gene>
<sequence length="54" mass="5692">MDAQDRAELTARVTLGSTWDDEATAGYELVVTGSTDWISTVGFSGAHQVSPGFS</sequence>
<proteinExistence type="predicted"/>
<evidence type="ECO:0000313" key="2">
    <source>
        <dbReference type="Proteomes" id="UP001445472"/>
    </source>
</evidence>